<feature type="transmembrane region" description="Helical" evidence="1">
    <location>
        <begin position="12"/>
        <end position="33"/>
    </location>
</feature>
<dbReference type="InterPro" id="IPR015402">
    <property type="entry name" value="DUF1980"/>
</dbReference>
<reference evidence="4 5" key="1">
    <citation type="submission" date="2018-09" db="EMBL/GenBank/DDBJ databases">
        <title>Paenibacillus SK2017-BO5.</title>
        <authorList>
            <person name="Piskunova J.V."/>
            <person name="Dubiley S.A."/>
            <person name="Severinov K.V."/>
        </authorList>
    </citation>
    <scope>NUCLEOTIDE SEQUENCE [LARGE SCALE GENOMIC DNA]</scope>
    <source>
        <strain evidence="4 5">BO5</strain>
    </source>
</reference>
<dbReference type="InterPro" id="IPR012340">
    <property type="entry name" value="NA-bd_OB-fold"/>
</dbReference>
<dbReference type="Gene3D" id="2.40.50.140">
    <property type="entry name" value="Nucleic acid-binding proteins"/>
    <property type="match status" value="1"/>
</dbReference>
<evidence type="ECO:0000259" key="3">
    <source>
        <dbReference type="Pfam" id="PF21537"/>
    </source>
</evidence>
<dbReference type="EMBL" id="QYZD01000013">
    <property type="protein sequence ID" value="RJG22934.1"/>
    <property type="molecule type" value="Genomic_DNA"/>
</dbReference>
<dbReference type="Pfam" id="PF21537">
    <property type="entry name" value="DUF1980_C"/>
    <property type="match status" value="1"/>
</dbReference>
<feature type="transmembrane region" description="Helical" evidence="1">
    <location>
        <begin position="102"/>
        <end position="124"/>
    </location>
</feature>
<dbReference type="Pfam" id="PF09323">
    <property type="entry name" value="DUF1980"/>
    <property type="match status" value="1"/>
</dbReference>
<keyword evidence="1" id="KW-0812">Transmembrane</keyword>
<protein>
    <submittedName>
        <fullName evidence="4">TIGR03943 family protein</fullName>
    </submittedName>
</protein>
<dbReference type="InterPro" id="IPR048493">
    <property type="entry name" value="DUF1980_N"/>
</dbReference>
<dbReference type="InterPro" id="IPR052955">
    <property type="entry name" value="UPF0703_membrane_permease"/>
</dbReference>
<dbReference type="InterPro" id="IPR048447">
    <property type="entry name" value="DUF1980_C"/>
</dbReference>
<feature type="domain" description="DUF1980" evidence="2">
    <location>
        <begin position="16"/>
        <end position="130"/>
    </location>
</feature>
<organism evidence="4 5">
    <name type="scientific">Paenibacillus thiaminolyticus</name>
    <name type="common">Bacillus thiaminolyticus</name>
    <dbReference type="NCBI Taxonomy" id="49283"/>
    <lineage>
        <taxon>Bacteria</taxon>
        <taxon>Bacillati</taxon>
        <taxon>Bacillota</taxon>
        <taxon>Bacilli</taxon>
        <taxon>Bacillales</taxon>
        <taxon>Paenibacillaceae</taxon>
        <taxon>Paenibacillus</taxon>
    </lineage>
</organism>
<dbReference type="AlphaFoldDB" id="A0A3A3GFN3"/>
<name>A0A3A3GFN3_PANTH</name>
<evidence type="ECO:0000313" key="5">
    <source>
        <dbReference type="Proteomes" id="UP000266177"/>
    </source>
</evidence>
<evidence type="ECO:0000313" key="4">
    <source>
        <dbReference type="EMBL" id="RJG22934.1"/>
    </source>
</evidence>
<feature type="domain" description="DUF1980" evidence="3">
    <location>
        <begin position="208"/>
        <end position="342"/>
    </location>
</feature>
<comment type="caution">
    <text evidence="4">The sequence shown here is derived from an EMBL/GenBank/DDBJ whole genome shotgun (WGS) entry which is preliminary data.</text>
</comment>
<sequence length="352" mass="39480">MSIHKRPWRQALVYLLRSVTMFAWSLFILSLFWQDKVQYYIAPRMEIWVQWGTAALYVLAAFQLYRSLILFFSPEDGGGHAGCGCDHHPGGFRIGRQAGWSLVFVLPLAAAVLLPVSSLGSAMAEKKGVQYSIAQERTGGPERDQMLGTVERSSGMRADGTLASELPLVMVDSPGATRQEAGDPEGAGQSVQQEEEMLWNGRFPYDRYTLIYAKHAARLIQEKEIEIPEKLFIETITALDLYKEQFQGKTVTLRGFVHRSEGMGQNRFAVVRFALECCAADAFPYGIMTEVAGAARFTDDSWVEVTGTLSKLKLDEDTEVMKLEADNAGIRLIEAPQDPYVYMNPDFYFDKK</sequence>
<keyword evidence="1" id="KW-0472">Membrane</keyword>
<dbReference type="NCBIfam" id="TIGR03943">
    <property type="entry name" value="TIGR03943 family putative permease subunit"/>
    <property type="match status" value="1"/>
</dbReference>
<dbReference type="OrthoDB" id="9770408at2"/>
<feature type="transmembrane region" description="Helical" evidence="1">
    <location>
        <begin position="48"/>
        <end position="65"/>
    </location>
</feature>
<keyword evidence="1" id="KW-1133">Transmembrane helix</keyword>
<evidence type="ECO:0000259" key="2">
    <source>
        <dbReference type="Pfam" id="PF09323"/>
    </source>
</evidence>
<gene>
    <name evidence="4" type="ORF">DQX05_15405</name>
</gene>
<proteinExistence type="predicted"/>
<dbReference type="RefSeq" id="WP_119794454.1">
    <property type="nucleotide sequence ID" value="NZ_QYZD01000013.1"/>
</dbReference>
<dbReference type="PANTHER" id="PTHR40047:SF1">
    <property type="entry name" value="UPF0703 PROTEIN YCGQ"/>
    <property type="match status" value="1"/>
</dbReference>
<dbReference type="PANTHER" id="PTHR40047">
    <property type="entry name" value="UPF0703 PROTEIN YCGQ"/>
    <property type="match status" value="1"/>
</dbReference>
<evidence type="ECO:0000256" key="1">
    <source>
        <dbReference type="SAM" id="Phobius"/>
    </source>
</evidence>
<accession>A0A3A3GFN3</accession>
<dbReference type="Proteomes" id="UP000266177">
    <property type="component" value="Unassembled WGS sequence"/>
</dbReference>